<evidence type="ECO:0000256" key="2">
    <source>
        <dbReference type="SAM" id="MobiDB-lite"/>
    </source>
</evidence>
<dbReference type="PANTHER" id="PTHR23317:SF76">
    <property type="entry name" value="LD20667P"/>
    <property type="match status" value="1"/>
</dbReference>
<gene>
    <name evidence="4" type="ORF">ACA1_051900</name>
</gene>
<dbReference type="KEGG" id="acan:ACA1_051900"/>
<dbReference type="InterPro" id="IPR026791">
    <property type="entry name" value="DOCK"/>
</dbReference>
<dbReference type="PROSITE" id="PS51651">
    <property type="entry name" value="DOCKER"/>
    <property type="match status" value="1"/>
</dbReference>
<dbReference type="Pfam" id="PF20421">
    <property type="entry name" value="DHR-2_Lobe_C"/>
    <property type="match status" value="2"/>
</dbReference>
<dbReference type="PANTHER" id="PTHR23317">
    <property type="entry name" value="DEDICATOR OF CYTOKINESIS DOCK"/>
    <property type="match status" value="1"/>
</dbReference>
<keyword evidence="5" id="KW-1185">Reference proteome</keyword>
<dbReference type="EMBL" id="KB008040">
    <property type="protein sequence ID" value="ELR14947.1"/>
    <property type="molecule type" value="Genomic_DNA"/>
</dbReference>
<dbReference type="Gene3D" id="1.20.58.740">
    <property type="match status" value="2"/>
</dbReference>
<feature type="compositionally biased region" description="Low complexity" evidence="2">
    <location>
        <begin position="689"/>
        <end position="709"/>
    </location>
</feature>
<dbReference type="VEuPathDB" id="AmoebaDB:ACA1_051900"/>
<feature type="compositionally biased region" description="Acidic residues" evidence="2">
    <location>
        <begin position="678"/>
        <end position="688"/>
    </location>
</feature>
<feature type="region of interest" description="Disordered" evidence="2">
    <location>
        <begin position="195"/>
        <end position="220"/>
    </location>
</feature>
<dbReference type="RefSeq" id="XP_004336960.1">
    <property type="nucleotide sequence ID" value="XM_004336912.1"/>
</dbReference>
<dbReference type="GeneID" id="14915549"/>
<feature type="compositionally biased region" description="Basic and acidic residues" evidence="2">
    <location>
        <begin position="195"/>
        <end position="204"/>
    </location>
</feature>
<evidence type="ECO:0000259" key="3">
    <source>
        <dbReference type="PROSITE" id="PS51651"/>
    </source>
</evidence>
<evidence type="ECO:0000313" key="4">
    <source>
        <dbReference type="EMBL" id="ELR14947.1"/>
    </source>
</evidence>
<reference evidence="4 5" key="1">
    <citation type="journal article" date="2013" name="Genome Biol.">
        <title>Genome of Acanthamoeba castellanii highlights extensive lateral gene transfer and early evolution of tyrosine kinase signaling.</title>
        <authorList>
            <person name="Clarke M."/>
            <person name="Lohan A.J."/>
            <person name="Liu B."/>
            <person name="Lagkouvardos I."/>
            <person name="Roy S."/>
            <person name="Zafar N."/>
            <person name="Bertelli C."/>
            <person name="Schilde C."/>
            <person name="Kianianmomeni A."/>
            <person name="Burglin T.R."/>
            <person name="Frech C."/>
            <person name="Turcotte B."/>
            <person name="Kopec K.O."/>
            <person name="Synnott J.M."/>
            <person name="Choo C."/>
            <person name="Paponov I."/>
            <person name="Finkler A."/>
            <person name="Soon Heng Tan C."/>
            <person name="Hutchins A.P."/>
            <person name="Weinmeier T."/>
            <person name="Rattei T."/>
            <person name="Chu J.S."/>
            <person name="Gimenez G."/>
            <person name="Irimia M."/>
            <person name="Rigden D.J."/>
            <person name="Fitzpatrick D.A."/>
            <person name="Lorenzo-Morales J."/>
            <person name="Bateman A."/>
            <person name="Chiu C.H."/>
            <person name="Tang P."/>
            <person name="Hegemann P."/>
            <person name="Fromm H."/>
            <person name="Raoult D."/>
            <person name="Greub G."/>
            <person name="Miranda-Saavedra D."/>
            <person name="Chen N."/>
            <person name="Nash P."/>
            <person name="Ginger M.L."/>
            <person name="Horn M."/>
            <person name="Schaap P."/>
            <person name="Caler L."/>
            <person name="Loftus B."/>
        </authorList>
    </citation>
    <scope>NUCLEOTIDE SEQUENCE [LARGE SCALE GENOMIC DNA]</scope>
    <source>
        <strain evidence="4 5">Neff</strain>
    </source>
</reference>
<evidence type="ECO:0000313" key="5">
    <source>
        <dbReference type="Proteomes" id="UP000011083"/>
    </source>
</evidence>
<accession>L8GPU7</accession>
<protein>
    <submittedName>
        <fullName evidence="4">Dedicator of cytokinesis 6, putative</fullName>
    </submittedName>
</protein>
<dbReference type="Proteomes" id="UP000011083">
    <property type="component" value="Unassembled WGS sequence"/>
</dbReference>
<evidence type="ECO:0000256" key="1">
    <source>
        <dbReference type="PROSITE-ProRule" id="PRU00984"/>
    </source>
</evidence>
<dbReference type="STRING" id="1257118.L8GPU7"/>
<dbReference type="GO" id="GO:0005085">
    <property type="term" value="F:guanyl-nucleotide exchange factor activity"/>
    <property type="evidence" value="ECO:0007669"/>
    <property type="project" value="InterPro"/>
</dbReference>
<feature type="region of interest" description="Disordered" evidence="2">
    <location>
        <begin position="671"/>
        <end position="709"/>
    </location>
</feature>
<proteinExistence type="inferred from homology"/>
<organism evidence="4 5">
    <name type="scientific">Acanthamoeba castellanii (strain ATCC 30010 / Neff)</name>
    <dbReference type="NCBI Taxonomy" id="1257118"/>
    <lineage>
        <taxon>Eukaryota</taxon>
        <taxon>Amoebozoa</taxon>
        <taxon>Discosea</taxon>
        <taxon>Longamoebia</taxon>
        <taxon>Centramoebida</taxon>
        <taxon>Acanthamoebidae</taxon>
        <taxon>Acanthamoeba</taxon>
    </lineage>
</organism>
<dbReference type="OrthoDB" id="47328at2759"/>
<dbReference type="InterPro" id="IPR027357">
    <property type="entry name" value="DOCKER_dom"/>
</dbReference>
<dbReference type="InterPro" id="IPR043162">
    <property type="entry name" value="DOCK_C_lobe_C"/>
</dbReference>
<dbReference type="GO" id="GO:0007264">
    <property type="term" value="P:small GTPase-mediated signal transduction"/>
    <property type="evidence" value="ECO:0007669"/>
    <property type="project" value="InterPro"/>
</dbReference>
<dbReference type="AlphaFoldDB" id="L8GPU7"/>
<sequence>MELSVLKFDFFKILTDHECFIPINLPLPYELQPADISFEAMSEKHPQSAMLIQEMVRSLSGGETVKLARAIAICTLNMLLTKHDFDARYQEPGQRARVALVYFPLVPLLLDAYGDMEPWHKESPPIEKRGLYVSLLFVLRNIDRAFLRRWWRLESVERRHRFLDLLAACAATFEYDRANAKGAILQAPSFAFATSEKKAPESPRKSSLGDSDADKSQEPGKEGKLNCCVMMLLLDVVEDFVEDFAPEMATPDGTPTLERVLALLVNLLERPQSLRFLESLFASLRAFLSRFRSRLFSENSSVLYALCREVLRYANTASAHTRALATSLLFLLMLRNYEEMGQFGRIYTQATTALSQLITEGAMSDDTYIRHAFNSLTEYALFVYSTATIAIIPAERARNEARHCYLKAGFARQVQELSGTLTKILRDTIEVTELKQKADSEMMAELYFRIAQGYVHTPDLREELNPIEVSIEEIDKRVQALVCELEQKPPNIKTLQHVLQGSALPQVNQGATEICEVFLAKGEGDKYSPASLERLRESLRQFLKACERAIELNRSLIGSEQLQFQKSIEEGFRDIKTQMAPHVQARDPKRVMSFGIMQESNGSDEDSDDSESEYTIGFLKACERAIELNRSLIGSEQLQFQKSIEEGFRDIKTQMAPHVQARDPKRVMSFGIMQESNGSDDDSDDSESEYTIGSPPTSGPPSQIGSPRT</sequence>
<comment type="similarity">
    <text evidence="1">Belongs to the DOCK family.</text>
</comment>
<feature type="domain" description="DOCKER" evidence="3">
    <location>
        <begin position="463"/>
        <end position="588"/>
    </location>
</feature>
<dbReference type="InterPro" id="IPR046773">
    <property type="entry name" value="DOCKER_Lobe_C"/>
</dbReference>
<name>L8GPU7_ACACF</name>